<sequence length="256" mass="29000">MRFIHIEQEDSFIHLRFNRGEKYNALNVEMLQELAEAVQVVKEHEAQIVVFSGTGDGFCAGGDITMMKEIHEPDVYEQVMNDIETIVTTIFNMPKIVIAAVHGPVVGLGLSLALAADYLIADADANISMNFIGIGLVPDGGGHFFLEQRLGTHRAKHFAWEGRSLRAKEAYDFNIVDVVVNGEIHQEAADLALRWSQSPLKSMVTTKSIYHQYRQDHLLQYLAKERKAQWELRQSDDHKEGVKAFLEKRKPHFKGK</sequence>
<evidence type="ECO:0000313" key="2">
    <source>
        <dbReference type="EMBL" id="WFT76053.1"/>
    </source>
</evidence>
<comment type="similarity">
    <text evidence="1">Belongs to the enoyl-CoA hydratase/isomerase family.</text>
</comment>
<dbReference type="GO" id="GO:0004300">
    <property type="term" value="F:enoyl-CoA hydratase activity"/>
    <property type="evidence" value="ECO:0007669"/>
    <property type="project" value="UniProtKB-EC"/>
</dbReference>
<dbReference type="EMBL" id="CP121671">
    <property type="protein sequence ID" value="WFT76053.1"/>
    <property type="molecule type" value="Genomic_DNA"/>
</dbReference>
<dbReference type="NCBIfam" id="NF005804">
    <property type="entry name" value="PRK07659.1"/>
    <property type="match status" value="1"/>
</dbReference>
<evidence type="ECO:0000256" key="1">
    <source>
        <dbReference type="ARBA" id="ARBA00005254"/>
    </source>
</evidence>
<gene>
    <name evidence="2" type="ORF">P9989_06730</name>
</gene>
<dbReference type="PANTHER" id="PTHR43459">
    <property type="entry name" value="ENOYL-COA HYDRATASE"/>
    <property type="match status" value="1"/>
</dbReference>
<keyword evidence="3" id="KW-1185">Reference proteome</keyword>
<protein>
    <submittedName>
        <fullName evidence="2">Enoyl-CoA hydratase</fullName>
        <ecNumber evidence="2">4.2.1.17</ecNumber>
    </submittedName>
</protein>
<name>A0ABY8J0M4_9BACI</name>
<dbReference type="Pfam" id="PF00378">
    <property type="entry name" value="ECH_1"/>
    <property type="match status" value="1"/>
</dbReference>
<dbReference type="InterPro" id="IPR029045">
    <property type="entry name" value="ClpP/crotonase-like_dom_sf"/>
</dbReference>
<dbReference type="CDD" id="cd06558">
    <property type="entry name" value="crotonase-like"/>
    <property type="match status" value="1"/>
</dbReference>
<evidence type="ECO:0000313" key="3">
    <source>
        <dbReference type="Proteomes" id="UP001221597"/>
    </source>
</evidence>
<accession>A0ABY8J0M4</accession>
<dbReference type="EC" id="4.2.1.17" evidence="2"/>
<dbReference type="RefSeq" id="WP_283078011.1">
    <property type="nucleotide sequence ID" value="NZ_CP121671.1"/>
</dbReference>
<dbReference type="PANTHER" id="PTHR43459:SF1">
    <property type="entry name" value="EG:BACN32G11.4 PROTEIN"/>
    <property type="match status" value="1"/>
</dbReference>
<dbReference type="Proteomes" id="UP001221597">
    <property type="component" value="Chromosome"/>
</dbReference>
<dbReference type="InterPro" id="IPR014748">
    <property type="entry name" value="Enoyl-CoA_hydra_C"/>
</dbReference>
<reference evidence="2 3" key="1">
    <citation type="submission" date="2023-04" db="EMBL/GenBank/DDBJ databases">
        <title>Genome sequence of Halobacillus naozhouensis KACC 21980.</title>
        <authorList>
            <person name="Kim S."/>
            <person name="Heo J."/>
            <person name="Kwon S.-W."/>
        </authorList>
    </citation>
    <scope>NUCLEOTIDE SEQUENCE [LARGE SCALE GENOMIC DNA]</scope>
    <source>
        <strain evidence="2 3">KCTC 13234</strain>
    </source>
</reference>
<proteinExistence type="inferred from homology"/>
<dbReference type="SUPFAM" id="SSF52096">
    <property type="entry name" value="ClpP/crotonase"/>
    <property type="match status" value="1"/>
</dbReference>
<dbReference type="InterPro" id="IPR001753">
    <property type="entry name" value="Enoyl-CoA_hydra/iso"/>
</dbReference>
<dbReference type="Gene3D" id="1.10.12.10">
    <property type="entry name" value="Lyase 2-enoyl-coa Hydratase, Chain A, domain 2"/>
    <property type="match status" value="1"/>
</dbReference>
<organism evidence="2 3">
    <name type="scientific">Halobacillus naozhouensis</name>
    <dbReference type="NCBI Taxonomy" id="554880"/>
    <lineage>
        <taxon>Bacteria</taxon>
        <taxon>Bacillati</taxon>
        <taxon>Bacillota</taxon>
        <taxon>Bacilli</taxon>
        <taxon>Bacillales</taxon>
        <taxon>Bacillaceae</taxon>
        <taxon>Halobacillus</taxon>
    </lineage>
</organism>
<keyword evidence="2" id="KW-0456">Lyase</keyword>
<dbReference type="Gene3D" id="3.90.226.10">
    <property type="entry name" value="2-enoyl-CoA Hydratase, Chain A, domain 1"/>
    <property type="match status" value="1"/>
</dbReference>